<dbReference type="PROSITE" id="PS50975">
    <property type="entry name" value="ATP_GRASP"/>
    <property type="match status" value="1"/>
</dbReference>
<dbReference type="InterPro" id="IPR016185">
    <property type="entry name" value="PreATP-grasp_dom_sf"/>
</dbReference>
<dbReference type="PROSITE" id="PS50979">
    <property type="entry name" value="BC"/>
    <property type="match status" value="1"/>
</dbReference>
<evidence type="ECO:0000256" key="3">
    <source>
        <dbReference type="ARBA" id="ARBA00022598"/>
    </source>
</evidence>
<dbReference type="SUPFAM" id="SSF52440">
    <property type="entry name" value="PreATP-grasp domain"/>
    <property type="match status" value="1"/>
</dbReference>
<dbReference type="InterPro" id="IPR011764">
    <property type="entry name" value="Biotin_carboxylation_dom"/>
</dbReference>
<dbReference type="SMART" id="SM00878">
    <property type="entry name" value="Biotin_carb_C"/>
    <property type="match status" value="1"/>
</dbReference>
<dbReference type="InterPro" id="IPR005479">
    <property type="entry name" value="CPAse_ATP-bd"/>
</dbReference>
<evidence type="ECO:0000256" key="5">
    <source>
        <dbReference type="ARBA" id="ARBA00022840"/>
    </source>
</evidence>
<proteinExistence type="predicted"/>
<organism evidence="11 12">
    <name type="scientific">Arthrobacter koreensis</name>
    <dbReference type="NCBI Taxonomy" id="199136"/>
    <lineage>
        <taxon>Bacteria</taxon>
        <taxon>Bacillati</taxon>
        <taxon>Actinomycetota</taxon>
        <taxon>Actinomycetes</taxon>
        <taxon>Micrococcales</taxon>
        <taxon>Micrococcaceae</taxon>
        <taxon>Arthrobacter</taxon>
    </lineage>
</organism>
<dbReference type="Gene3D" id="2.40.50.100">
    <property type="match status" value="1"/>
</dbReference>
<dbReference type="PROSITE" id="PS00867">
    <property type="entry name" value="CPSASE_2"/>
    <property type="match status" value="1"/>
</dbReference>
<evidence type="ECO:0000313" key="11">
    <source>
        <dbReference type="EMBL" id="UYB37171.1"/>
    </source>
</evidence>
<dbReference type="InterPro" id="IPR011761">
    <property type="entry name" value="ATP-grasp"/>
</dbReference>
<dbReference type="Gene3D" id="3.30.470.20">
    <property type="entry name" value="ATP-grasp fold, B domain"/>
    <property type="match status" value="1"/>
</dbReference>
<keyword evidence="12" id="KW-1185">Reference proteome</keyword>
<dbReference type="PROSITE" id="PS50968">
    <property type="entry name" value="BIOTINYL_LIPOYL"/>
    <property type="match status" value="1"/>
</dbReference>
<dbReference type="Pfam" id="PF00364">
    <property type="entry name" value="Biotin_lipoyl"/>
    <property type="match status" value="1"/>
</dbReference>
<dbReference type="InterPro" id="IPR005482">
    <property type="entry name" value="Biotin_COase_C"/>
</dbReference>
<protein>
    <recommendedName>
        <fullName evidence="2">biotin carboxylase</fullName>
        <ecNumber evidence="2">6.3.4.14</ecNumber>
    </recommendedName>
</protein>
<dbReference type="InterPro" id="IPR050856">
    <property type="entry name" value="Biotin_carboxylase_complex"/>
</dbReference>
<evidence type="ECO:0000256" key="6">
    <source>
        <dbReference type="ARBA" id="ARBA00023267"/>
    </source>
</evidence>
<dbReference type="InterPro" id="IPR048429">
    <property type="entry name" value="MCC_alpha_BT"/>
</dbReference>
<dbReference type="EMBL" id="CP106856">
    <property type="protein sequence ID" value="UYB37171.1"/>
    <property type="molecule type" value="Genomic_DNA"/>
</dbReference>
<dbReference type="Gene3D" id="3.30.700.40">
    <property type="match status" value="1"/>
</dbReference>
<keyword evidence="3" id="KW-0436">Ligase</keyword>
<dbReference type="Pfam" id="PF02785">
    <property type="entry name" value="Biotin_carb_C"/>
    <property type="match status" value="1"/>
</dbReference>
<keyword evidence="5 7" id="KW-0067">ATP-binding</keyword>
<dbReference type="InterPro" id="IPR001882">
    <property type="entry name" value="Biotin_BS"/>
</dbReference>
<dbReference type="Pfam" id="PF00289">
    <property type="entry name" value="Biotin_carb_N"/>
    <property type="match status" value="1"/>
</dbReference>
<dbReference type="InterPro" id="IPR000089">
    <property type="entry name" value="Biotin_lipoyl"/>
</dbReference>
<evidence type="ECO:0000259" key="10">
    <source>
        <dbReference type="PROSITE" id="PS50979"/>
    </source>
</evidence>
<evidence type="ECO:0000256" key="7">
    <source>
        <dbReference type="PROSITE-ProRule" id="PRU00409"/>
    </source>
</evidence>
<dbReference type="SUPFAM" id="SSF51230">
    <property type="entry name" value="Single hybrid motif"/>
    <property type="match status" value="1"/>
</dbReference>
<dbReference type="CDD" id="cd06850">
    <property type="entry name" value="biotinyl_domain"/>
    <property type="match status" value="1"/>
</dbReference>
<feature type="domain" description="Biotin carboxylation" evidence="10">
    <location>
        <begin position="2"/>
        <end position="449"/>
    </location>
</feature>
<sequence length="693" mass="72709">MRFTTVLVANRGEIACRVIRTLRKLGLRSVAVYSDADAGARHVREADTAVRLGPADPRSSYLNAQAVLAACRLSGAEAVHPGYGFLSENASFARLLAENGITFIGPGIKALELMGDKIQSKNHVAGYGVPVIPGIAEPGLGDGELSAAAAGVGYPLLIKPSAGGGGKGMHAVTDPADLPAALASARRVAAAAFGDDTLFLERLVSAPRHIEVQVLADTHGNVIHLGERECSLQRRHQKVIEEAPSVLLYAATRERIGAAACEAARSVDYTGAGTVEFLVSGEAPDEFFFMEMNTRLQVEHPVTEMVTGIDLVEWQVRIAAGERLDISQGQVRLEGHAIEARVYAEDPAAGFLPTAGRVEMLREAGGDGIRTDSGLLTGQDVSSSYDPMLAKVIAWGADRQQALRRLDTALAQTVILGIGTNTEYLRLLLADPAVQAGELDTTLIERRLPELAFQHPGMPELAAAALLRLAVLQGRIPGPGGRGEPNPPSAWSRADGWRIGRRHPLAVTVQAAGTTRVVEVLGGPENAEISIDGQPAVRAGIDLDGTGLRLVLDGVVHSMLYAFSRGPGGTPMLWTSRDGYTAAMELPGRREILRAELAAAGRSEGAADPVLRSPMPGTVVTVAAANGDTVEAGQTLLAVEAMKMEHQLSAPVAGRVSITLRPGDLVKAGQVLATVVPPEDPGTTTQGAGDAEL</sequence>
<dbReference type="SUPFAM" id="SSF56059">
    <property type="entry name" value="Glutathione synthetase ATP-binding domain-like"/>
    <property type="match status" value="1"/>
</dbReference>
<accession>A0ABY6FVD7</accession>
<dbReference type="Pfam" id="PF21139">
    <property type="entry name" value="BT_MCC_alpha"/>
    <property type="match status" value="1"/>
</dbReference>
<name>A0ABY6FVD7_9MICC</name>
<dbReference type="PROSITE" id="PS00188">
    <property type="entry name" value="BIOTIN"/>
    <property type="match status" value="1"/>
</dbReference>
<evidence type="ECO:0000256" key="2">
    <source>
        <dbReference type="ARBA" id="ARBA00013263"/>
    </source>
</evidence>
<dbReference type="InterPro" id="IPR005481">
    <property type="entry name" value="BC-like_N"/>
</dbReference>
<dbReference type="Pfam" id="PF02786">
    <property type="entry name" value="CPSase_L_D2"/>
    <property type="match status" value="1"/>
</dbReference>
<evidence type="ECO:0000256" key="1">
    <source>
        <dbReference type="ARBA" id="ARBA00001953"/>
    </source>
</evidence>
<keyword evidence="4 7" id="KW-0547">Nucleotide-binding</keyword>
<dbReference type="SUPFAM" id="SSF51246">
    <property type="entry name" value="Rudiment single hybrid motif"/>
    <property type="match status" value="1"/>
</dbReference>
<dbReference type="RefSeq" id="WP_263128693.1">
    <property type="nucleotide sequence ID" value="NZ_CP106856.1"/>
</dbReference>
<dbReference type="InterPro" id="IPR011054">
    <property type="entry name" value="Rudment_hybrid_motif"/>
</dbReference>
<feature type="domain" description="Lipoyl-binding" evidence="8">
    <location>
        <begin position="601"/>
        <end position="676"/>
    </location>
</feature>
<evidence type="ECO:0000259" key="9">
    <source>
        <dbReference type="PROSITE" id="PS50975"/>
    </source>
</evidence>
<dbReference type="EC" id="6.3.4.14" evidence="2"/>
<evidence type="ECO:0000259" key="8">
    <source>
        <dbReference type="PROSITE" id="PS50968"/>
    </source>
</evidence>
<comment type="cofactor">
    <cofactor evidence="1">
        <name>biotin</name>
        <dbReference type="ChEBI" id="CHEBI:57586"/>
    </cofactor>
</comment>
<keyword evidence="6" id="KW-0092">Biotin</keyword>
<dbReference type="InterPro" id="IPR011053">
    <property type="entry name" value="Single_hybrid_motif"/>
</dbReference>
<dbReference type="PROSITE" id="PS00866">
    <property type="entry name" value="CPSASE_1"/>
    <property type="match status" value="1"/>
</dbReference>
<evidence type="ECO:0000256" key="4">
    <source>
        <dbReference type="ARBA" id="ARBA00022741"/>
    </source>
</evidence>
<reference evidence="11" key="1">
    <citation type="submission" date="2022-09" db="EMBL/GenBank/DDBJ databases">
        <authorList>
            <person name="Li D."/>
            <person name="Cheng J."/>
            <person name="Li Y."/>
        </authorList>
    </citation>
    <scope>NUCLEOTIDE SEQUENCE</scope>
    <source>
        <strain evidence="11">DL</strain>
    </source>
</reference>
<dbReference type="PANTHER" id="PTHR18866">
    <property type="entry name" value="CARBOXYLASE:PYRUVATE/ACETYL-COA/PROPIONYL-COA CARBOXYLASE"/>
    <property type="match status" value="1"/>
</dbReference>
<dbReference type="Proteomes" id="UP001063368">
    <property type="component" value="Chromosome"/>
</dbReference>
<gene>
    <name evidence="11" type="ORF">N9A08_05825</name>
</gene>
<dbReference type="PANTHER" id="PTHR18866:SF33">
    <property type="entry name" value="METHYLCROTONOYL-COA CARBOXYLASE SUBUNIT ALPHA, MITOCHONDRIAL-RELATED"/>
    <property type="match status" value="1"/>
</dbReference>
<evidence type="ECO:0000313" key="12">
    <source>
        <dbReference type="Proteomes" id="UP001063368"/>
    </source>
</evidence>
<feature type="domain" description="ATP-grasp" evidence="9">
    <location>
        <begin position="121"/>
        <end position="320"/>
    </location>
</feature>